<evidence type="ECO:0000259" key="4">
    <source>
        <dbReference type="PROSITE" id="PS50932"/>
    </source>
</evidence>
<evidence type="ECO:0000256" key="1">
    <source>
        <dbReference type="ARBA" id="ARBA00023015"/>
    </source>
</evidence>
<dbReference type="EMBL" id="SISP01000003">
    <property type="protein sequence ID" value="TBM45404.1"/>
    <property type="molecule type" value="Genomic_DNA"/>
</dbReference>
<gene>
    <name evidence="5" type="ORF">EYB64_03815</name>
</gene>
<dbReference type="InterPro" id="IPR046335">
    <property type="entry name" value="LacI/GalR-like_sensor"/>
</dbReference>
<dbReference type="GO" id="GO:0003700">
    <property type="term" value="F:DNA-binding transcription factor activity"/>
    <property type="evidence" value="ECO:0007669"/>
    <property type="project" value="TreeGrafter"/>
</dbReference>
<dbReference type="Proteomes" id="UP000294145">
    <property type="component" value="Unassembled WGS sequence"/>
</dbReference>
<organism evidence="5 6">
    <name type="scientific">Vibrio cholerae</name>
    <dbReference type="NCBI Taxonomy" id="666"/>
    <lineage>
        <taxon>Bacteria</taxon>
        <taxon>Pseudomonadati</taxon>
        <taxon>Pseudomonadota</taxon>
        <taxon>Gammaproteobacteria</taxon>
        <taxon>Vibrionales</taxon>
        <taxon>Vibrionaceae</taxon>
        <taxon>Vibrio</taxon>
    </lineage>
</organism>
<reference evidence="5 6" key="1">
    <citation type="submission" date="2019-02" db="EMBL/GenBank/DDBJ databases">
        <title>Genomic plasticity associated with the antimicrobial resistance in Vibrio cholerae.</title>
        <authorList>
            <person name="Verma J."/>
            <person name="Bag S."/>
            <person name="Saha B."/>
            <person name="Kumar P."/>
            <person name="Ghosh T.S."/>
            <person name="Dayal M."/>
            <person name="Senapati T."/>
            <person name="Mehra S."/>
            <person name="Dey P."/>
            <person name="Desigamani A."/>
            <person name="Kumar D."/>
            <person name="Rana P."/>
            <person name="Kumar B."/>
            <person name="Maiti T.K."/>
            <person name="Sharma N.C."/>
            <person name="Bhadra R.K."/>
            <person name="Mutreja A."/>
            <person name="Nair G.B."/>
            <person name="Ramamurthy T."/>
            <person name="Das B."/>
        </authorList>
    </citation>
    <scope>NUCLEOTIDE SEQUENCE [LARGE SCALE GENOMIC DNA]</scope>
    <source>
        <strain evidence="5 6">IDH06781</strain>
    </source>
</reference>
<dbReference type="Gene3D" id="3.40.50.2300">
    <property type="match status" value="2"/>
</dbReference>
<keyword evidence="2 5" id="KW-0238">DNA-binding</keyword>
<evidence type="ECO:0000313" key="6">
    <source>
        <dbReference type="Proteomes" id="UP000294145"/>
    </source>
</evidence>
<dbReference type="InterPro" id="IPR028082">
    <property type="entry name" value="Peripla_BP_I"/>
</dbReference>
<dbReference type="AlphaFoldDB" id="A0A7Z7YGH7"/>
<dbReference type="SUPFAM" id="SSF47413">
    <property type="entry name" value="lambda repressor-like DNA-binding domains"/>
    <property type="match status" value="1"/>
</dbReference>
<dbReference type="SMART" id="SM00354">
    <property type="entry name" value="HTH_LACI"/>
    <property type="match status" value="1"/>
</dbReference>
<evidence type="ECO:0000313" key="5">
    <source>
        <dbReference type="EMBL" id="TBM45404.1"/>
    </source>
</evidence>
<dbReference type="InterPro" id="IPR000843">
    <property type="entry name" value="HTH_LacI"/>
</dbReference>
<feature type="domain" description="HTH lacI-type" evidence="4">
    <location>
        <begin position="20"/>
        <end position="74"/>
    </location>
</feature>
<protein>
    <submittedName>
        <fullName evidence="5">LacI family DNA-binding transcriptional regulator</fullName>
    </submittedName>
</protein>
<dbReference type="SUPFAM" id="SSF53822">
    <property type="entry name" value="Periplasmic binding protein-like I"/>
    <property type="match status" value="1"/>
</dbReference>
<dbReference type="Pfam" id="PF13377">
    <property type="entry name" value="Peripla_BP_3"/>
    <property type="match status" value="1"/>
</dbReference>
<proteinExistence type="predicted"/>
<accession>A0A7Z7YGH7</accession>
<dbReference type="PANTHER" id="PTHR30146">
    <property type="entry name" value="LACI-RELATED TRANSCRIPTIONAL REPRESSOR"/>
    <property type="match status" value="1"/>
</dbReference>
<dbReference type="PROSITE" id="PS50932">
    <property type="entry name" value="HTH_LACI_2"/>
    <property type="match status" value="1"/>
</dbReference>
<dbReference type="CDD" id="cd01392">
    <property type="entry name" value="HTH_LacI"/>
    <property type="match status" value="1"/>
</dbReference>
<evidence type="ECO:0000256" key="3">
    <source>
        <dbReference type="ARBA" id="ARBA00023163"/>
    </source>
</evidence>
<dbReference type="GO" id="GO:0000976">
    <property type="term" value="F:transcription cis-regulatory region binding"/>
    <property type="evidence" value="ECO:0007669"/>
    <property type="project" value="TreeGrafter"/>
</dbReference>
<keyword evidence="1" id="KW-0805">Transcription regulation</keyword>
<dbReference type="InterPro" id="IPR010982">
    <property type="entry name" value="Lambda_DNA-bd_dom_sf"/>
</dbReference>
<keyword evidence="3" id="KW-0804">Transcription</keyword>
<dbReference type="Pfam" id="PF00356">
    <property type="entry name" value="LacI"/>
    <property type="match status" value="1"/>
</dbReference>
<dbReference type="PANTHER" id="PTHR30146:SF109">
    <property type="entry name" value="HTH-TYPE TRANSCRIPTIONAL REGULATOR GALS"/>
    <property type="match status" value="1"/>
</dbReference>
<evidence type="ECO:0000256" key="2">
    <source>
        <dbReference type="ARBA" id="ARBA00023125"/>
    </source>
</evidence>
<dbReference type="CDD" id="cd20009">
    <property type="entry name" value="PBP1_RafR-like"/>
    <property type="match status" value="1"/>
</dbReference>
<comment type="caution">
    <text evidence="5">The sequence shown here is derived from an EMBL/GenBank/DDBJ whole genome shotgun (WGS) entry which is preliminary data.</text>
</comment>
<sequence>MRHFLNVTNFCSPKKFMSKATLKTIAEFTGLSVTTVSRALKDGDDVKQPTKDKVKAAAEKLGYRPNLSGLGLRTGINYNICAILPVTKPGDIIGDVGTLALIAGLTAGLEGTPFHLTVLPLEPGQDPLIPVKYAVENNLAGGIIFNLTLTQDERVTYLHEQGIPFVTFGQTEMSVEHAYVDIDNYDIGYRAASYLYDKGCEHIRLLSSSQVYTYAWHKYYGVKRASMEYGMSFSKDKDIIFDTDVDNYRDYAKRLMEGENAPDGIICGSEISACGMIAGIQDAGKQIGKDIELIAVETCDLPSFFMPPIPGLRQDFHSVGKMLSRYIVKCVEGADPKDLRYVEKTTLYPR</sequence>
<name>A0A7Z7YGH7_VIBCL</name>
<dbReference type="Gene3D" id="1.10.260.40">
    <property type="entry name" value="lambda repressor-like DNA-binding domains"/>
    <property type="match status" value="1"/>
</dbReference>